<dbReference type="InterPro" id="IPR029058">
    <property type="entry name" value="AB_hydrolase_fold"/>
</dbReference>
<evidence type="ECO:0000259" key="1">
    <source>
        <dbReference type="Pfam" id="PF00561"/>
    </source>
</evidence>
<dbReference type="GO" id="GO:0003824">
    <property type="term" value="F:catalytic activity"/>
    <property type="evidence" value="ECO:0007669"/>
    <property type="project" value="UniProtKB-ARBA"/>
</dbReference>
<dbReference type="EMBL" id="OBDY01000002">
    <property type="protein sequence ID" value="SNY26149.1"/>
    <property type="molecule type" value="Genomic_DNA"/>
</dbReference>
<protein>
    <submittedName>
        <fullName evidence="2">Pimeloyl-ACP methyl ester carboxylesterase</fullName>
    </submittedName>
</protein>
<dbReference type="GO" id="GO:0016020">
    <property type="term" value="C:membrane"/>
    <property type="evidence" value="ECO:0007669"/>
    <property type="project" value="TreeGrafter"/>
</dbReference>
<proteinExistence type="predicted"/>
<dbReference type="AlphaFoldDB" id="A0A285GRI3"/>
<accession>A0A285GRI3</accession>
<reference evidence="2 3" key="1">
    <citation type="submission" date="2017-09" db="EMBL/GenBank/DDBJ databases">
        <authorList>
            <person name="Ehlers B."/>
            <person name="Leendertz F.H."/>
        </authorList>
    </citation>
    <scope>NUCLEOTIDE SEQUENCE [LARGE SCALE GENOMIC DNA]</scope>
    <source>
        <strain evidence="2 3">CGMCC 4.6857</strain>
    </source>
</reference>
<keyword evidence="3" id="KW-1185">Reference proteome</keyword>
<organism evidence="2 3">
    <name type="scientific">Paractinoplanes atraurantiacus</name>
    <dbReference type="NCBI Taxonomy" id="1036182"/>
    <lineage>
        <taxon>Bacteria</taxon>
        <taxon>Bacillati</taxon>
        <taxon>Actinomycetota</taxon>
        <taxon>Actinomycetes</taxon>
        <taxon>Micromonosporales</taxon>
        <taxon>Micromonosporaceae</taxon>
        <taxon>Paractinoplanes</taxon>
    </lineage>
</organism>
<evidence type="ECO:0000313" key="3">
    <source>
        <dbReference type="Proteomes" id="UP000219612"/>
    </source>
</evidence>
<feature type="domain" description="AB hydrolase-1" evidence="1">
    <location>
        <begin position="41"/>
        <end position="274"/>
    </location>
</feature>
<dbReference type="InterPro" id="IPR000073">
    <property type="entry name" value="AB_hydrolase_1"/>
</dbReference>
<dbReference type="PRINTS" id="PR00111">
    <property type="entry name" value="ABHYDROLASE"/>
</dbReference>
<name>A0A285GRI3_9ACTN</name>
<dbReference type="PANTHER" id="PTHR43798">
    <property type="entry name" value="MONOACYLGLYCEROL LIPASE"/>
    <property type="match status" value="1"/>
</dbReference>
<dbReference type="Proteomes" id="UP000219612">
    <property type="component" value="Unassembled WGS sequence"/>
</dbReference>
<dbReference type="Gene3D" id="3.40.50.1820">
    <property type="entry name" value="alpha/beta hydrolase"/>
    <property type="match status" value="1"/>
</dbReference>
<dbReference type="SUPFAM" id="SSF53474">
    <property type="entry name" value="alpha/beta-Hydrolases"/>
    <property type="match status" value="1"/>
</dbReference>
<evidence type="ECO:0000313" key="2">
    <source>
        <dbReference type="EMBL" id="SNY26149.1"/>
    </source>
</evidence>
<gene>
    <name evidence="2" type="ORF">SAMN05421748_102469</name>
</gene>
<dbReference type="InterPro" id="IPR050266">
    <property type="entry name" value="AB_hydrolase_sf"/>
</dbReference>
<sequence length="298" mass="32303">MQTYRERVEELSVSRPARTHEVRVDGLSLTCRLYGRGPLCVVHPGGPGAHWEYLRIPLAERELTMAYLEPAGTGASGSPRPGAAYDLTTYVRHLHAVIEHVGADPVFVLGHGHGGAVAQGYALAHPGRLAGLVLYATGPAAGAATAAAIRDRLRDYAVDNSYTPALASWDRPAGPGEAEATRRERDLFPAYFADYWRREAEFAPVRDGARAWPAPAAAFDVRSALPSITAPTLVLAGARDLFFPSGAAGELHDGIPGSRLATFQHSGHFAHLEESERFAHLLLEFTRRVTGPYRVQRR</sequence>
<dbReference type="Pfam" id="PF00561">
    <property type="entry name" value="Abhydrolase_1"/>
    <property type="match status" value="1"/>
</dbReference>
<dbReference type="PANTHER" id="PTHR43798:SF33">
    <property type="entry name" value="HYDROLASE, PUTATIVE (AFU_ORTHOLOGUE AFUA_2G14860)-RELATED"/>
    <property type="match status" value="1"/>
</dbReference>